<proteinExistence type="predicted"/>
<name>A0ACB7Z7V4_9ERIC</name>
<sequence length="316" mass="35611">MMDPDSLPKVVVTDKELALMNAIARVFPKAAHLLCRWHIENNVFAKCRRKLDDKTWQQFKHAWCNLVHMPTISDYEQGLATLKHDFAVAKSAHKLLKGHLASSQGNFENAWAKMHDLVGLQIMGIKASFEKSLTCWQHIFKIPIFSQIRGAISQSAMEHMMPEVQKANEIVLDATSECNCLIRRTHGLPCAHEIAKFKNDEKVKTFNDKSQRHWMKTIKKCLNPSTTSLSKPQQKSKTKGHPTGSLNTSTRRDPSKFEYVEAAVKTPQTKEKTPKVMKVKGSARGRSSVYFGSVTGLSVGKCSSIYVYKLIVSIIT</sequence>
<protein>
    <submittedName>
        <fullName evidence="1">Uncharacterized protein</fullName>
    </submittedName>
</protein>
<organism evidence="1 2">
    <name type="scientific">Vaccinium darrowii</name>
    <dbReference type="NCBI Taxonomy" id="229202"/>
    <lineage>
        <taxon>Eukaryota</taxon>
        <taxon>Viridiplantae</taxon>
        <taxon>Streptophyta</taxon>
        <taxon>Embryophyta</taxon>
        <taxon>Tracheophyta</taxon>
        <taxon>Spermatophyta</taxon>
        <taxon>Magnoliopsida</taxon>
        <taxon>eudicotyledons</taxon>
        <taxon>Gunneridae</taxon>
        <taxon>Pentapetalae</taxon>
        <taxon>asterids</taxon>
        <taxon>Ericales</taxon>
        <taxon>Ericaceae</taxon>
        <taxon>Vaccinioideae</taxon>
        <taxon>Vaccinieae</taxon>
        <taxon>Vaccinium</taxon>
    </lineage>
</organism>
<dbReference type="Proteomes" id="UP000828048">
    <property type="component" value="Chromosome 4"/>
</dbReference>
<accession>A0ACB7Z7V4</accession>
<evidence type="ECO:0000313" key="2">
    <source>
        <dbReference type="Proteomes" id="UP000828048"/>
    </source>
</evidence>
<evidence type="ECO:0000313" key="1">
    <source>
        <dbReference type="EMBL" id="KAH7861838.1"/>
    </source>
</evidence>
<gene>
    <name evidence="1" type="ORF">Vadar_031552</name>
</gene>
<comment type="caution">
    <text evidence="1">The sequence shown here is derived from an EMBL/GenBank/DDBJ whole genome shotgun (WGS) entry which is preliminary data.</text>
</comment>
<reference evidence="1 2" key="1">
    <citation type="journal article" date="2021" name="Hortic Res">
        <title>High-quality reference genome and annotation aids understanding of berry development for evergreen blueberry (Vaccinium darrowii).</title>
        <authorList>
            <person name="Yu J."/>
            <person name="Hulse-Kemp A.M."/>
            <person name="Babiker E."/>
            <person name="Staton M."/>
        </authorList>
    </citation>
    <scope>NUCLEOTIDE SEQUENCE [LARGE SCALE GENOMIC DNA]</scope>
    <source>
        <strain evidence="2">cv. NJ 8807/NJ 8810</strain>
        <tissue evidence="1">Young leaf</tissue>
    </source>
</reference>
<dbReference type="EMBL" id="CM037154">
    <property type="protein sequence ID" value="KAH7861838.1"/>
    <property type="molecule type" value="Genomic_DNA"/>
</dbReference>
<keyword evidence="2" id="KW-1185">Reference proteome</keyword>